<feature type="region of interest" description="Disordered" evidence="1">
    <location>
        <begin position="40"/>
        <end position="81"/>
    </location>
</feature>
<keyword evidence="3" id="KW-1185">Reference proteome</keyword>
<accession>A0A8X6VM19</accession>
<feature type="compositionally biased region" description="Acidic residues" evidence="1">
    <location>
        <begin position="57"/>
        <end position="70"/>
    </location>
</feature>
<evidence type="ECO:0000313" key="2">
    <source>
        <dbReference type="EMBL" id="GFY13028.1"/>
    </source>
</evidence>
<name>A0A8X6VM19_TRICX</name>
<sequence length="138" mass="15657">MASNSKRKPNVLNIETKLEILNRLAKREYGVSLAQQKTGFQMLNDDEIATSVQEESDHVDDETDEDEDNNNSEISKGPSNADAFFCVGDSYRVVGTTIRMLSYSTTVAQENQRPCSKKKKKKRRCTMVQRKVSDYSPQ</sequence>
<dbReference type="AlphaFoldDB" id="A0A8X6VM19"/>
<gene>
    <name evidence="2" type="ORF">TNCV_665911</name>
</gene>
<feature type="compositionally biased region" description="Basic residues" evidence="1">
    <location>
        <begin position="115"/>
        <end position="125"/>
    </location>
</feature>
<comment type="caution">
    <text evidence="2">The sequence shown here is derived from an EMBL/GenBank/DDBJ whole genome shotgun (WGS) entry which is preliminary data.</text>
</comment>
<organism evidence="2 3">
    <name type="scientific">Trichonephila clavipes</name>
    <name type="common">Golden silk orbweaver</name>
    <name type="synonym">Nephila clavipes</name>
    <dbReference type="NCBI Taxonomy" id="2585209"/>
    <lineage>
        <taxon>Eukaryota</taxon>
        <taxon>Metazoa</taxon>
        <taxon>Ecdysozoa</taxon>
        <taxon>Arthropoda</taxon>
        <taxon>Chelicerata</taxon>
        <taxon>Arachnida</taxon>
        <taxon>Araneae</taxon>
        <taxon>Araneomorphae</taxon>
        <taxon>Entelegynae</taxon>
        <taxon>Araneoidea</taxon>
        <taxon>Nephilidae</taxon>
        <taxon>Trichonephila</taxon>
    </lineage>
</organism>
<protein>
    <submittedName>
        <fullName evidence="2">Uncharacterized protein</fullName>
    </submittedName>
</protein>
<proteinExistence type="predicted"/>
<evidence type="ECO:0000313" key="3">
    <source>
        <dbReference type="Proteomes" id="UP000887159"/>
    </source>
</evidence>
<reference evidence="2" key="1">
    <citation type="submission" date="2020-08" db="EMBL/GenBank/DDBJ databases">
        <title>Multicomponent nature underlies the extraordinary mechanical properties of spider dragline silk.</title>
        <authorList>
            <person name="Kono N."/>
            <person name="Nakamura H."/>
            <person name="Mori M."/>
            <person name="Yoshida Y."/>
            <person name="Ohtoshi R."/>
            <person name="Malay A.D."/>
            <person name="Moran D.A.P."/>
            <person name="Tomita M."/>
            <person name="Numata K."/>
            <person name="Arakawa K."/>
        </authorList>
    </citation>
    <scope>NUCLEOTIDE SEQUENCE</scope>
</reference>
<evidence type="ECO:0000256" key="1">
    <source>
        <dbReference type="SAM" id="MobiDB-lite"/>
    </source>
</evidence>
<dbReference type="EMBL" id="BMAU01021319">
    <property type="protein sequence ID" value="GFY13028.1"/>
    <property type="molecule type" value="Genomic_DNA"/>
</dbReference>
<feature type="region of interest" description="Disordered" evidence="1">
    <location>
        <begin position="107"/>
        <end position="138"/>
    </location>
</feature>
<dbReference type="Proteomes" id="UP000887159">
    <property type="component" value="Unassembled WGS sequence"/>
</dbReference>